<proteinExistence type="inferred from homology"/>
<feature type="transmembrane region" description="Helical" evidence="6">
    <location>
        <begin position="297"/>
        <end position="318"/>
    </location>
</feature>
<feature type="transmembrane region" description="Helical" evidence="6">
    <location>
        <begin position="265"/>
        <end position="285"/>
    </location>
</feature>
<sequence>MPPGVRRSRYFGGYVSEEGANGLKAYKYAGSDKSLMLKYITNPLYNRFVLLFPMWLAPNLITLSGLLCTFITYWIFHYYCPFLEGHAPWWAYMLNGFAILAYQALDAMDGKQARRTGSATALGVLFDHGCDALNATVMSVTMCAVVQYGPGVTSFVFWFVAVLVFYSATVEEYYTGELRLAIVNGPNEGLAIAAGVNFITAAIGASFWTQESPFFGLTWNWILFIVTCCCAFFTIVQNFFHVLLAVRQNKAKVEGGYGKFRYRVALTRLLPFLCVVFLSLAWVLLSPTNIMLRHPRIVLWALGFLFSKLVTQLMLAHVCDEEYHPVGKTISIIAFLGAHMLFNLAHQVEIPALKYLIGTSILKPFNMSVFADRGMNILVPTPSSVESSVLVPHEDVILYEFFIIAMISYVHFIVGVTREITEILGIRCFVIKPRRE</sequence>
<dbReference type="InterPro" id="IPR014472">
    <property type="entry name" value="CHOPT"/>
</dbReference>
<dbReference type="PANTHER" id="PTHR10414:SF37">
    <property type="entry name" value="BB IN A BOXCAR, ISOFORM C"/>
    <property type="match status" value="1"/>
</dbReference>
<keyword evidence="3 5" id="KW-0808">Transferase</keyword>
<feature type="transmembrane region" description="Helical" evidence="6">
    <location>
        <begin position="396"/>
        <end position="417"/>
    </location>
</feature>
<comment type="similarity">
    <text evidence="2 5">Belongs to the CDP-alcohol phosphatidyltransferase class-I family.</text>
</comment>
<dbReference type="InterPro" id="IPR043130">
    <property type="entry name" value="CDP-OH_PTrfase_TM_dom"/>
</dbReference>
<evidence type="ECO:0000313" key="7">
    <source>
        <dbReference type="EMBL" id="CAD8498675.1"/>
    </source>
</evidence>
<comment type="subcellular location">
    <subcellularLocation>
        <location evidence="1">Membrane</location>
    </subcellularLocation>
</comment>
<keyword evidence="6" id="KW-0812">Transmembrane</keyword>
<feature type="transmembrane region" description="Helical" evidence="6">
    <location>
        <begin position="148"/>
        <end position="168"/>
    </location>
</feature>
<protein>
    <recommendedName>
        <fullName evidence="8">CDP-alcohol phosphatidyltransferase</fullName>
    </recommendedName>
</protein>
<dbReference type="PIRSF" id="PIRSF015665">
    <property type="entry name" value="CHOPT"/>
    <property type="match status" value="1"/>
</dbReference>
<evidence type="ECO:0000256" key="4">
    <source>
        <dbReference type="ARBA" id="ARBA00023136"/>
    </source>
</evidence>
<dbReference type="GO" id="GO:0016780">
    <property type="term" value="F:phosphotransferase activity, for other substituted phosphate groups"/>
    <property type="evidence" value="ECO:0007669"/>
    <property type="project" value="InterPro"/>
</dbReference>
<feature type="transmembrane region" description="Helical" evidence="6">
    <location>
        <begin position="87"/>
        <end position="105"/>
    </location>
</feature>
<dbReference type="Gene3D" id="1.20.120.1760">
    <property type="match status" value="1"/>
</dbReference>
<dbReference type="InterPro" id="IPR048254">
    <property type="entry name" value="CDP_ALCOHOL_P_TRANSF_CS"/>
</dbReference>
<reference evidence="7" key="1">
    <citation type="submission" date="2021-01" db="EMBL/GenBank/DDBJ databases">
        <authorList>
            <person name="Corre E."/>
            <person name="Pelletier E."/>
            <person name="Niang G."/>
            <person name="Scheremetjew M."/>
            <person name="Finn R."/>
            <person name="Kale V."/>
            <person name="Holt S."/>
            <person name="Cochrane G."/>
            <person name="Meng A."/>
            <person name="Brown T."/>
            <person name="Cohen L."/>
        </authorList>
    </citation>
    <scope>NUCLEOTIDE SEQUENCE</scope>
    <source>
        <strain evidence="7">CCMP325</strain>
    </source>
</reference>
<feature type="transmembrane region" description="Helical" evidence="6">
    <location>
        <begin position="48"/>
        <end position="75"/>
    </location>
</feature>
<evidence type="ECO:0000256" key="3">
    <source>
        <dbReference type="ARBA" id="ARBA00022679"/>
    </source>
</evidence>
<keyword evidence="6" id="KW-1133">Transmembrane helix</keyword>
<dbReference type="InterPro" id="IPR000462">
    <property type="entry name" value="CDP-OH_P_trans"/>
</dbReference>
<keyword evidence="4 6" id="KW-0472">Membrane</keyword>
<gene>
    <name evidence="7" type="ORF">HPHI1048_LOCUS18376</name>
</gene>
<evidence type="ECO:0008006" key="8">
    <source>
        <dbReference type="Google" id="ProtNLM"/>
    </source>
</evidence>
<feature type="transmembrane region" description="Helical" evidence="6">
    <location>
        <begin position="221"/>
        <end position="244"/>
    </location>
</feature>
<name>A0A7S0F081_9CRYP</name>
<dbReference type="PROSITE" id="PS00379">
    <property type="entry name" value="CDP_ALCOHOL_P_TRANSF"/>
    <property type="match status" value="1"/>
</dbReference>
<organism evidence="7">
    <name type="scientific">Hanusia phi</name>
    <dbReference type="NCBI Taxonomy" id="3032"/>
    <lineage>
        <taxon>Eukaryota</taxon>
        <taxon>Cryptophyceae</taxon>
        <taxon>Pyrenomonadales</taxon>
        <taxon>Geminigeraceae</taxon>
        <taxon>Hanusia</taxon>
    </lineage>
</organism>
<dbReference type="GO" id="GO:0016020">
    <property type="term" value="C:membrane"/>
    <property type="evidence" value="ECO:0007669"/>
    <property type="project" value="UniProtKB-SubCell"/>
</dbReference>
<evidence type="ECO:0000256" key="6">
    <source>
        <dbReference type="SAM" id="Phobius"/>
    </source>
</evidence>
<dbReference type="Pfam" id="PF01066">
    <property type="entry name" value="CDP-OH_P_transf"/>
    <property type="match status" value="1"/>
</dbReference>
<dbReference type="EMBL" id="HBEO01027222">
    <property type="protein sequence ID" value="CAD8498675.1"/>
    <property type="molecule type" value="Transcribed_RNA"/>
</dbReference>
<dbReference type="PANTHER" id="PTHR10414">
    <property type="entry name" value="ETHANOLAMINEPHOSPHOTRANSFERASE"/>
    <property type="match status" value="1"/>
</dbReference>
<evidence type="ECO:0000256" key="5">
    <source>
        <dbReference type="RuleBase" id="RU003750"/>
    </source>
</evidence>
<dbReference type="GO" id="GO:0008654">
    <property type="term" value="P:phospholipid biosynthetic process"/>
    <property type="evidence" value="ECO:0007669"/>
    <property type="project" value="InterPro"/>
</dbReference>
<dbReference type="AlphaFoldDB" id="A0A7S0F081"/>
<evidence type="ECO:0000256" key="2">
    <source>
        <dbReference type="ARBA" id="ARBA00010441"/>
    </source>
</evidence>
<accession>A0A7S0F081</accession>
<feature type="transmembrane region" description="Helical" evidence="6">
    <location>
        <begin position="189"/>
        <end position="209"/>
    </location>
</feature>
<evidence type="ECO:0000256" key="1">
    <source>
        <dbReference type="ARBA" id="ARBA00004370"/>
    </source>
</evidence>